<evidence type="ECO:0000256" key="4">
    <source>
        <dbReference type="PROSITE-ProRule" id="PRU00409"/>
    </source>
</evidence>
<evidence type="ECO:0000313" key="7">
    <source>
        <dbReference type="Proteomes" id="UP000605361"/>
    </source>
</evidence>
<dbReference type="Pfam" id="PF13535">
    <property type="entry name" value="ATP-grasp_4"/>
    <property type="match status" value="1"/>
</dbReference>
<dbReference type="InterPro" id="IPR040570">
    <property type="entry name" value="LAL_C2"/>
</dbReference>
<protein>
    <submittedName>
        <fullName evidence="6">ATP-grasp domain-containing protein</fullName>
    </submittedName>
</protein>
<dbReference type="RefSeq" id="WP_195902117.1">
    <property type="nucleotide sequence ID" value="NZ_JADOGI010000267.1"/>
</dbReference>
<dbReference type="GO" id="GO:0046872">
    <property type="term" value="F:metal ion binding"/>
    <property type="evidence" value="ECO:0007669"/>
    <property type="project" value="InterPro"/>
</dbReference>
<dbReference type="EMBL" id="JADOGI010000267">
    <property type="protein sequence ID" value="MBF8193244.1"/>
    <property type="molecule type" value="Genomic_DNA"/>
</dbReference>
<dbReference type="InterPro" id="IPR052032">
    <property type="entry name" value="ATP-dep_AA_Ligase"/>
</dbReference>
<name>A0A931AMQ1_9ACTN</name>
<comment type="caution">
    <text evidence="6">The sequence shown here is derived from an EMBL/GenBank/DDBJ whole genome shotgun (WGS) entry which is preliminary data.</text>
</comment>
<dbReference type="InterPro" id="IPR011761">
    <property type="entry name" value="ATP-grasp"/>
</dbReference>
<gene>
    <name evidence="6" type="ORF">ITP53_47765</name>
</gene>
<dbReference type="GO" id="GO:0005524">
    <property type="term" value="F:ATP binding"/>
    <property type="evidence" value="ECO:0007669"/>
    <property type="project" value="UniProtKB-UniRule"/>
</dbReference>
<dbReference type="Gene3D" id="3.30.470.20">
    <property type="entry name" value="ATP-grasp fold, B domain"/>
    <property type="match status" value="1"/>
</dbReference>
<evidence type="ECO:0000256" key="2">
    <source>
        <dbReference type="ARBA" id="ARBA00022741"/>
    </source>
</evidence>
<keyword evidence="1" id="KW-0436">Ligase</keyword>
<keyword evidence="7" id="KW-1185">Reference proteome</keyword>
<reference evidence="6" key="1">
    <citation type="submission" date="2020-11" db="EMBL/GenBank/DDBJ databases">
        <title>Whole-genome analyses of Nonomuraea sp. K274.</title>
        <authorList>
            <person name="Veyisoglu A."/>
        </authorList>
    </citation>
    <scope>NUCLEOTIDE SEQUENCE</scope>
    <source>
        <strain evidence="6">K274</strain>
    </source>
</reference>
<dbReference type="SUPFAM" id="SSF56059">
    <property type="entry name" value="Glutathione synthetase ATP-binding domain-like"/>
    <property type="match status" value="1"/>
</dbReference>
<sequence>MSQPPEDRQLVVLGASGQIAAVARRLGCRLVHVQKPGSPLEQFIEPDSVRSTYYTADYTADSFSSFVEQVLRPLAPDAVVSVREDGLGPAALANARLGLAGTPPEVVETLRDKAKMRALLQGKAPHLTVRASTPASLDEAVDTFLGWGGRLAILKPRASSGSRGVVLVESVDDLLAQGDPSGRMLEEYLPGQEYSAESFSVGSVHRIAALVEKHTGPSFVEMAHVVPAPSLGLSASSAIQEQLIEFLDAVGLTDGPAHTEFKVIDGGIRIIESHNRIGGDGIPHLVRLVTGIDLQRWSMGWPLGLGGPEPQDRPAAAAAAIAFATAPEGVVQSVALPRLEVADATVEDVRSFVKPGDDVAALTSSSARVGSGSVSGADASRVLAAALTLAAGIDVVSRPAGARG</sequence>
<evidence type="ECO:0000256" key="1">
    <source>
        <dbReference type="ARBA" id="ARBA00022598"/>
    </source>
</evidence>
<evidence type="ECO:0000313" key="6">
    <source>
        <dbReference type="EMBL" id="MBF8193244.1"/>
    </source>
</evidence>
<accession>A0A931AMQ1</accession>
<dbReference type="Proteomes" id="UP000605361">
    <property type="component" value="Unassembled WGS sequence"/>
</dbReference>
<feature type="domain" description="ATP-grasp" evidence="5">
    <location>
        <begin position="113"/>
        <end position="303"/>
    </location>
</feature>
<organism evidence="6 7">
    <name type="scientific">Nonomuraea cypriaca</name>
    <dbReference type="NCBI Taxonomy" id="1187855"/>
    <lineage>
        <taxon>Bacteria</taxon>
        <taxon>Bacillati</taxon>
        <taxon>Actinomycetota</taxon>
        <taxon>Actinomycetes</taxon>
        <taxon>Streptosporangiales</taxon>
        <taxon>Streptosporangiaceae</taxon>
        <taxon>Nonomuraea</taxon>
    </lineage>
</organism>
<dbReference type="PANTHER" id="PTHR43585:SF2">
    <property type="entry name" value="ATP-GRASP ENZYME FSQD"/>
    <property type="match status" value="1"/>
</dbReference>
<keyword evidence="2 4" id="KW-0547">Nucleotide-binding</keyword>
<dbReference type="GO" id="GO:0016874">
    <property type="term" value="F:ligase activity"/>
    <property type="evidence" value="ECO:0007669"/>
    <property type="project" value="UniProtKB-KW"/>
</dbReference>
<dbReference type="PANTHER" id="PTHR43585">
    <property type="entry name" value="FUMIPYRROLE BIOSYNTHESIS PROTEIN C"/>
    <property type="match status" value="1"/>
</dbReference>
<dbReference type="AlphaFoldDB" id="A0A931AMQ1"/>
<evidence type="ECO:0000256" key="3">
    <source>
        <dbReference type="ARBA" id="ARBA00022840"/>
    </source>
</evidence>
<keyword evidence="3 4" id="KW-0067">ATP-binding</keyword>
<proteinExistence type="predicted"/>
<evidence type="ECO:0000259" key="5">
    <source>
        <dbReference type="PROSITE" id="PS50975"/>
    </source>
</evidence>
<dbReference type="PROSITE" id="PS50975">
    <property type="entry name" value="ATP_GRASP"/>
    <property type="match status" value="1"/>
</dbReference>
<dbReference type="Pfam" id="PF18603">
    <property type="entry name" value="LAL_C2"/>
    <property type="match status" value="1"/>
</dbReference>